<evidence type="ECO:0008006" key="14">
    <source>
        <dbReference type="Google" id="ProtNLM"/>
    </source>
</evidence>
<evidence type="ECO:0000256" key="6">
    <source>
        <dbReference type="ARBA" id="ARBA00023088"/>
    </source>
</evidence>
<keyword evidence="6" id="KW-0572">Peptidoglycan-anchor</keyword>
<feature type="domain" description="Chaplin" evidence="11">
    <location>
        <begin position="50"/>
        <end position="90"/>
    </location>
</feature>
<dbReference type="PROSITE" id="PS51884">
    <property type="entry name" value="CHAPLIN"/>
    <property type="match status" value="1"/>
</dbReference>
<dbReference type="KEGG" id="atl:Athai_03750"/>
<protein>
    <recommendedName>
        <fullName evidence="14">Gram-positive cocci surface proteins LPxTG domain-containing protein</fullName>
    </recommendedName>
</protein>
<evidence type="ECO:0000313" key="12">
    <source>
        <dbReference type="EMBL" id="BCJ32872.1"/>
    </source>
</evidence>
<feature type="chain" id="PRO_5031529089" description="Gram-positive cocci surface proteins LPxTG domain-containing protein" evidence="9">
    <location>
        <begin position="44"/>
        <end position="189"/>
    </location>
</feature>
<evidence type="ECO:0000256" key="3">
    <source>
        <dbReference type="ARBA" id="ARBA00022729"/>
    </source>
</evidence>
<dbReference type="GO" id="GO:0007155">
    <property type="term" value="P:cell adhesion"/>
    <property type="evidence" value="ECO:0007669"/>
    <property type="project" value="UniProtKB-KW"/>
</dbReference>
<evidence type="ECO:0000256" key="9">
    <source>
        <dbReference type="SAM" id="SignalP"/>
    </source>
</evidence>
<keyword evidence="5" id="KW-0034">Amyloid</keyword>
<keyword evidence="2" id="KW-0964">Secreted</keyword>
<dbReference type="InterPro" id="IPR019931">
    <property type="entry name" value="LPXTG_anchor"/>
</dbReference>
<feature type="transmembrane region" description="Helical" evidence="8">
    <location>
        <begin position="159"/>
        <end position="182"/>
    </location>
</feature>
<dbReference type="AlphaFoldDB" id="A0A7R7HUF8"/>
<organism evidence="12 13">
    <name type="scientific">Actinocatenispora thailandica</name>
    <dbReference type="NCBI Taxonomy" id="227318"/>
    <lineage>
        <taxon>Bacteria</taxon>
        <taxon>Bacillati</taxon>
        <taxon>Actinomycetota</taxon>
        <taxon>Actinomycetes</taxon>
        <taxon>Micromonosporales</taxon>
        <taxon>Micromonosporaceae</taxon>
        <taxon>Actinocatenispora</taxon>
    </lineage>
</organism>
<keyword evidence="8" id="KW-0812">Transmembrane</keyword>
<dbReference type="Proteomes" id="UP000611640">
    <property type="component" value="Chromosome"/>
</dbReference>
<feature type="compositionally biased region" description="Low complexity" evidence="7">
    <location>
        <begin position="89"/>
        <end position="107"/>
    </location>
</feature>
<sequence>MHTRVHLVFDIEGTHMRVTARLAVAGAVAAAGLTLALPTAAFADTGSAGNNGIGNGSQVHAPVQAPVNVCGNGVGVLGVGAGASGDCKASAAAEPSESPSACPTASSGGYESQTRESAPETACASESTPPSSQSPSASPSTVEAVTNTKNTGATLPVTGASLTILVVAALALLGAGAAALILSRRRRAA</sequence>
<evidence type="ECO:0000259" key="11">
    <source>
        <dbReference type="PROSITE" id="PS51884"/>
    </source>
</evidence>
<feature type="compositionally biased region" description="Low complexity" evidence="7">
    <location>
        <begin position="125"/>
        <end position="140"/>
    </location>
</feature>
<feature type="region of interest" description="Disordered" evidence="7">
    <location>
        <begin position="88"/>
        <end position="145"/>
    </location>
</feature>
<keyword evidence="13" id="KW-1185">Reference proteome</keyword>
<evidence type="ECO:0000256" key="1">
    <source>
        <dbReference type="ARBA" id="ARBA00022512"/>
    </source>
</evidence>
<dbReference type="InterPro" id="IPR005528">
    <property type="entry name" value="ChpA-H"/>
</dbReference>
<evidence type="ECO:0000256" key="2">
    <source>
        <dbReference type="ARBA" id="ARBA00022525"/>
    </source>
</evidence>
<keyword evidence="1" id="KW-0134">Cell wall</keyword>
<proteinExistence type="predicted"/>
<evidence type="ECO:0000259" key="10">
    <source>
        <dbReference type="PROSITE" id="PS50847"/>
    </source>
</evidence>
<keyword evidence="3 9" id="KW-0732">Signal</keyword>
<keyword evidence="4" id="KW-0130">Cell adhesion</keyword>
<evidence type="ECO:0000256" key="4">
    <source>
        <dbReference type="ARBA" id="ARBA00022889"/>
    </source>
</evidence>
<evidence type="ECO:0000256" key="8">
    <source>
        <dbReference type="SAM" id="Phobius"/>
    </source>
</evidence>
<evidence type="ECO:0000256" key="7">
    <source>
        <dbReference type="SAM" id="MobiDB-lite"/>
    </source>
</evidence>
<keyword evidence="8" id="KW-0472">Membrane</keyword>
<name>A0A7R7HUF8_9ACTN</name>
<feature type="signal peptide" evidence="9">
    <location>
        <begin position="1"/>
        <end position="43"/>
    </location>
</feature>
<dbReference type="Pfam" id="PF03777">
    <property type="entry name" value="ChpA-C"/>
    <property type="match status" value="1"/>
</dbReference>
<keyword evidence="8" id="KW-1133">Transmembrane helix</keyword>
<reference evidence="12 13" key="1">
    <citation type="submission" date="2020-08" db="EMBL/GenBank/DDBJ databases">
        <title>Whole genome shotgun sequence of Actinocatenispora thailandica NBRC 105041.</title>
        <authorList>
            <person name="Komaki H."/>
            <person name="Tamura T."/>
        </authorList>
    </citation>
    <scope>NUCLEOTIDE SEQUENCE [LARGE SCALE GENOMIC DNA]</scope>
    <source>
        <strain evidence="12 13">NBRC 105041</strain>
    </source>
</reference>
<evidence type="ECO:0000256" key="5">
    <source>
        <dbReference type="ARBA" id="ARBA00023087"/>
    </source>
</evidence>
<feature type="domain" description="Gram-positive cocci surface proteins LPxTG" evidence="10">
    <location>
        <begin position="155"/>
        <end position="189"/>
    </location>
</feature>
<gene>
    <name evidence="12" type="ORF">Athai_03750</name>
</gene>
<dbReference type="EMBL" id="AP023355">
    <property type="protein sequence ID" value="BCJ32872.1"/>
    <property type="molecule type" value="Genomic_DNA"/>
</dbReference>
<dbReference type="NCBIfam" id="TIGR01167">
    <property type="entry name" value="LPXTG_anchor"/>
    <property type="match status" value="1"/>
</dbReference>
<dbReference type="PROSITE" id="PS50847">
    <property type="entry name" value="GRAM_POS_ANCHORING"/>
    <property type="match status" value="1"/>
</dbReference>
<accession>A0A7R7HUF8</accession>
<evidence type="ECO:0000313" key="13">
    <source>
        <dbReference type="Proteomes" id="UP000611640"/>
    </source>
</evidence>